<sequence length="68" mass="7542">MITLDLPLNVERAVITQAQQAGMSLEHYLLQHISTLVQPPSVAQFVQGKRLESFGNDPVAVQKALRDE</sequence>
<reference evidence="1" key="1">
    <citation type="journal article" date="2022" name="Res Sq">
        <title>Evolution of multicellular longitudinally dividing oral cavity symbionts (Neisseriaceae).</title>
        <authorList>
            <person name="Nyongesa S."/>
            <person name="Weber P."/>
            <person name="Bernet E."/>
            <person name="Pullido F."/>
            <person name="Nieckarz M."/>
            <person name="Delaby M."/>
            <person name="Nieves C."/>
            <person name="Viehboeck T."/>
            <person name="Krause N."/>
            <person name="Rivera-Millot A."/>
            <person name="Nakamura A."/>
            <person name="Vischer N."/>
            <person name="VanNieuwenhze M."/>
            <person name="Brun Y."/>
            <person name="Cava F."/>
            <person name="Bulgheresi S."/>
            <person name="Veyrier F."/>
        </authorList>
    </citation>
    <scope>NUCLEOTIDE SEQUENCE</scope>
    <source>
        <strain evidence="1">17694</strain>
    </source>
</reference>
<name>A0A8T9MZY7_9NEIS</name>
<dbReference type="EMBL" id="CP091521">
    <property type="protein sequence ID" value="UOP05333.2"/>
    <property type="molecule type" value="Genomic_DNA"/>
</dbReference>
<accession>A0A8T9MZY7</accession>
<dbReference type="AlphaFoldDB" id="A0A8T9MZY7"/>
<keyword evidence="2" id="KW-1185">Reference proteome</keyword>
<reference evidence="1" key="2">
    <citation type="submission" date="2024-09" db="EMBL/GenBank/DDBJ databases">
        <authorList>
            <person name="Veyrier F.J."/>
        </authorList>
    </citation>
    <scope>NUCLEOTIDE SEQUENCE</scope>
    <source>
        <strain evidence="1">17694</strain>
    </source>
</reference>
<proteinExistence type="predicted"/>
<protein>
    <submittedName>
        <fullName evidence="1">Oligoendopeptidase F</fullName>
    </submittedName>
</protein>
<evidence type="ECO:0000313" key="1">
    <source>
        <dbReference type="EMBL" id="UOP05333.2"/>
    </source>
</evidence>
<dbReference type="RefSeq" id="WP_027008576.1">
    <property type="nucleotide sequence ID" value="NZ_CP091521.1"/>
</dbReference>
<gene>
    <name evidence="1" type="ORF">LVJ77_03810</name>
</gene>
<organism evidence="1 2">
    <name type="scientific">Conchiformibius kuhniae</name>
    <dbReference type="NCBI Taxonomy" id="211502"/>
    <lineage>
        <taxon>Bacteria</taxon>
        <taxon>Pseudomonadati</taxon>
        <taxon>Pseudomonadota</taxon>
        <taxon>Betaproteobacteria</taxon>
        <taxon>Neisseriales</taxon>
        <taxon>Neisseriaceae</taxon>
        <taxon>Conchiformibius</taxon>
    </lineage>
</organism>
<evidence type="ECO:0000313" key="2">
    <source>
        <dbReference type="Proteomes" id="UP000831534"/>
    </source>
</evidence>
<dbReference type="KEGG" id="ckh:LVJ77_03810"/>
<dbReference type="Proteomes" id="UP000831534">
    <property type="component" value="Chromosome"/>
</dbReference>